<evidence type="ECO:0000259" key="8">
    <source>
        <dbReference type="PROSITE" id="PS50002"/>
    </source>
</evidence>
<feature type="coiled-coil region" evidence="6">
    <location>
        <begin position="324"/>
        <end position="351"/>
    </location>
</feature>
<feature type="region of interest" description="Disordered" evidence="7">
    <location>
        <begin position="771"/>
        <end position="812"/>
    </location>
</feature>
<gene>
    <name evidence="11" type="primary">RHG26</name>
</gene>
<dbReference type="InterPro" id="IPR047234">
    <property type="entry name" value="GRAF_fam"/>
</dbReference>
<dbReference type="GO" id="GO:0007165">
    <property type="term" value="P:signal transduction"/>
    <property type="evidence" value="ECO:0007669"/>
    <property type="project" value="InterPro"/>
</dbReference>
<dbReference type="SMART" id="SM00324">
    <property type="entry name" value="RhoGAP"/>
    <property type="match status" value="1"/>
</dbReference>
<sequence length="1135" mass="124400">MKNNQTKNANNNNTNNNNANSKNLNYLNNINKKFNNSTTINNNKINKGTQSSASNITGNIITNSNKQNINNNKSKNKKNNNKRTLRLGRNKMGGRKDVRRGLEPLEFEECIVDSPEFRDNLNRHEKELDHTSHQIKRIIKEVKDLMSAAKVLSTRMKQLAHLLDDFNFECIGTAQTDDENVICESLKHFAAIIGTIEDEREKMLTLADQHIISPLEDFRKKHIGGVKENKKKFDKKTEKFCQTQERFLNMSTKKPENTIQEADASLGMHEREYVQESLSYVLRIQEVQERIKFEFVEILLGFISGWLVFYHTAHEQAEDNRDYLQDLRHKVQKTRENFEGTREKVTELKTKYMEKRTKPEEKFTKRGYLFLMEKSSILKISLLEPFKATWTKYYCTYKKQKKEFTMLQFNQMNHSSTRPEGREEEKLTLYSCHPRNSEFEKRFCFDLTFKEKPGIVYTFQALSEDDRQAWVKAMDGTESTYFAPGKVKAGEEYQLDDMGFAFVRRCIDVLEKRGLEDEGIYRKSGVGTKISKLLSLGMDHKKAESVFNDDQYRDLMESNTIASALKTYLRNLNEPLMTYRYHSGFIEAAKQESLNQRVHEVHKLVHKLPQANFEMLDLVIRHLTEVSRKFEKNKMSVFNLGVVFGPTLLRPQEETVAAILDIKFNNIVINILIENYDRIFKSDPSAPMLSAPNPTSPPTRVPRASQAGKSPSAGGGGGGVGNGGRTSMYSPQQQVYRLVTKSNFTDPPMSSSLQNIPNGLIYSHGGGGGGGGGVGLNPSNRTNGGLVGGHTTNGSGGGGGSSGPKSLGMSVNMGSVKNLHSMSQSDISVRNLRSGNGGSSVVNSSAADAVYGILGGGTNGSGLTAHHATPANATQLRQDYLMATATPASTGVVGGSGGIYSTASTGSTTRLNMNNVSPPTISMRTEALYGSTSLAGGGGGGGSGGGGGGQSQLSRMSYAQAKHYSPVAAAASTSSSNESVCDSLSSANGIGGGSNNGSRLLGGGGGGGNSLDYVPHSSQASSLSTLLGSTCDDVVTATAAPSMIGGGGSSPKDGEYVPAKVHRNKEIQRELNAGTARVRTLYACMGESEGELSFEPNQIITNVRYSHEPGWLQGTLNGKTGLIPQNYVEHLKPYH</sequence>
<dbReference type="PROSITE" id="PS50002">
    <property type="entry name" value="SH3"/>
    <property type="match status" value="1"/>
</dbReference>
<dbReference type="InterPro" id="IPR011993">
    <property type="entry name" value="PH-like_dom_sf"/>
</dbReference>
<dbReference type="FunFam" id="2.30.29.30:FF:000411">
    <property type="entry name" value="Blast:Rho GTPase-activating protein 26"/>
    <property type="match status" value="1"/>
</dbReference>
<organism evidence="11">
    <name type="scientific">Ceratitis capitata</name>
    <name type="common">Mediterranean fruit fly</name>
    <name type="synonym">Tephritis capitata</name>
    <dbReference type="NCBI Taxonomy" id="7213"/>
    <lineage>
        <taxon>Eukaryota</taxon>
        <taxon>Metazoa</taxon>
        <taxon>Ecdysozoa</taxon>
        <taxon>Arthropoda</taxon>
        <taxon>Hexapoda</taxon>
        <taxon>Insecta</taxon>
        <taxon>Pterygota</taxon>
        <taxon>Neoptera</taxon>
        <taxon>Endopterygota</taxon>
        <taxon>Diptera</taxon>
        <taxon>Brachycera</taxon>
        <taxon>Muscomorpha</taxon>
        <taxon>Tephritoidea</taxon>
        <taxon>Tephritidae</taxon>
        <taxon>Ceratitis</taxon>
        <taxon>Ceratitis</taxon>
    </lineage>
</organism>
<dbReference type="SMART" id="SM00326">
    <property type="entry name" value="SH3"/>
    <property type="match status" value="1"/>
</dbReference>
<dbReference type="FunFam" id="1.20.1270.60:FF:000001">
    <property type="entry name" value="Rho GTPase-activating protein 26"/>
    <property type="match status" value="1"/>
</dbReference>
<feature type="domain" description="Rho-GAP" evidence="10">
    <location>
        <begin position="493"/>
        <end position="680"/>
    </location>
</feature>
<keyword evidence="3" id="KW-0343">GTPase activation</keyword>
<dbReference type="SUPFAM" id="SSF103657">
    <property type="entry name" value="BAR/IMD domain-like"/>
    <property type="match status" value="1"/>
</dbReference>
<dbReference type="AlphaFoldDB" id="W8B4U0"/>
<dbReference type="CDD" id="cd07602">
    <property type="entry name" value="BAR_RhoGAP_OPHN1-like"/>
    <property type="match status" value="1"/>
</dbReference>
<feature type="region of interest" description="Disordered" evidence="7">
    <location>
        <begin position="932"/>
        <end position="953"/>
    </location>
</feature>
<dbReference type="SUPFAM" id="SSF50729">
    <property type="entry name" value="PH domain-like"/>
    <property type="match status" value="1"/>
</dbReference>
<feature type="compositionally biased region" description="Gly residues" evidence="7">
    <location>
        <begin position="713"/>
        <end position="724"/>
    </location>
</feature>
<dbReference type="PROSITE" id="PS50003">
    <property type="entry name" value="PH_DOMAIN"/>
    <property type="match status" value="1"/>
</dbReference>
<dbReference type="InterPro" id="IPR027267">
    <property type="entry name" value="AH/BAR_dom_sf"/>
</dbReference>
<evidence type="ECO:0000256" key="7">
    <source>
        <dbReference type="SAM" id="MobiDB-lite"/>
    </source>
</evidence>
<keyword evidence="2 5" id="KW-0728">SH3 domain</keyword>
<dbReference type="PANTHER" id="PTHR12552:SF1">
    <property type="entry name" value="RHO GTPASE-ACTIVATING PROTEIN GRAF"/>
    <property type="match status" value="1"/>
</dbReference>
<dbReference type="Pfam" id="PF16746">
    <property type="entry name" value="BAR_3"/>
    <property type="match status" value="1"/>
</dbReference>
<evidence type="ECO:0000259" key="9">
    <source>
        <dbReference type="PROSITE" id="PS50003"/>
    </source>
</evidence>
<dbReference type="OrthoDB" id="3183924at2759"/>
<reference evidence="11" key="2">
    <citation type="journal article" date="2014" name="BMC Genomics">
        <title>A genomic perspective to assessing quality of mass-reared SIT flies used in Mediterranean fruit fly (Ceratitis capitata) eradication in California.</title>
        <authorList>
            <person name="Calla B."/>
            <person name="Hall B."/>
            <person name="Hou S."/>
            <person name="Geib S.M."/>
        </authorList>
    </citation>
    <scope>NUCLEOTIDE SEQUENCE</scope>
</reference>
<evidence type="ECO:0000256" key="2">
    <source>
        <dbReference type="ARBA" id="ARBA00022443"/>
    </source>
</evidence>
<feature type="compositionally biased region" description="Gly residues" evidence="7">
    <location>
        <begin position="935"/>
        <end position="950"/>
    </location>
</feature>
<protein>
    <submittedName>
        <fullName evidence="11">Rho GTPase-activating protein 26</fullName>
    </submittedName>
</protein>
<feature type="compositionally biased region" description="Low complexity" evidence="7">
    <location>
        <begin position="41"/>
        <end position="73"/>
    </location>
</feature>
<dbReference type="InterPro" id="IPR001849">
    <property type="entry name" value="PH_domain"/>
</dbReference>
<evidence type="ECO:0000256" key="4">
    <source>
        <dbReference type="ARBA" id="ARBA00022490"/>
    </source>
</evidence>
<dbReference type="InterPro" id="IPR001452">
    <property type="entry name" value="SH3_domain"/>
</dbReference>
<dbReference type="SUPFAM" id="SSF48350">
    <property type="entry name" value="GTPase activation domain, GAP"/>
    <property type="match status" value="1"/>
</dbReference>
<dbReference type="SUPFAM" id="SSF50044">
    <property type="entry name" value="SH3-domain"/>
    <property type="match status" value="1"/>
</dbReference>
<feature type="domain" description="PH" evidence="9">
    <location>
        <begin position="362"/>
        <end position="479"/>
    </location>
</feature>
<feature type="region of interest" description="Disordered" evidence="7">
    <location>
        <begin position="687"/>
        <end position="728"/>
    </location>
</feature>
<dbReference type="SMART" id="SM00233">
    <property type="entry name" value="PH"/>
    <property type="match status" value="1"/>
</dbReference>
<dbReference type="CDD" id="cd01249">
    <property type="entry name" value="BAR-PH_GRAF_family"/>
    <property type="match status" value="1"/>
</dbReference>
<keyword evidence="6" id="KW-0175">Coiled coil</keyword>
<dbReference type="GO" id="GO:0005096">
    <property type="term" value="F:GTPase activator activity"/>
    <property type="evidence" value="ECO:0007669"/>
    <property type="project" value="UniProtKB-KW"/>
</dbReference>
<dbReference type="Pfam" id="PF00169">
    <property type="entry name" value="PH"/>
    <property type="match status" value="1"/>
</dbReference>
<dbReference type="Gene3D" id="1.10.555.10">
    <property type="entry name" value="Rho GTPase activation protein"/>
    <property type="match status" value="1"/>
</dbReference>
<dbReference type="EMBL" id="GAMC01018245">
    <property type="protein sequence ID" value="JAB88310.1"/>
    <property type="molecule type" value="mRNA"/>
</dbReference>
<feature type="compositionally biased region" description="Basic residues" evidence="7">
    <location>
        <begin position="74"/>
        <end position="85"/>
    </location>
</feature>
<name>W8B4U0_CERCA</name>
<dbReference type="InterPro" id="IPR000198">
    <property type="entry name" value="RhoGAP_dom"/>
</dbReference>
<feature type="domain" description="SH3" evidence="8">
    <location>
        <begin position="1073"/>
        <end position="1133"/>
    </location>
</feature>
<accession>W8B4U0</accession>
<evidence type="ECO:0000256" key="1">
    <source>
        <dbReference type="ARBA" id="ARBA00004496"/>
    </source>
</evidence>
<dbReference type="FunFam" id="2.30.30.40:FF:000055">
    <property type="entry name" value="rho GTPase-activating protein 26 isoform X1"/>
    <property type="match status" value="1"/>
</dbReference>
<feature type="region of interest" description="Disordered" evidence="7">
    <location>
        <begin position="41"/>
        <end position="85"/>
    </location>
</feature>
<dbReference type="InterPro" id="IPR036028">
    <property type="entry name" value="SH3-like_dom_sf"/>
</dbReference>
<evidence type="ECO:0000313" key="11">
    <source>
        <dbReference type="EMBL" id="JAB88311.1"/>
    </source>
</evidence>
<proteinExistence type="evidence at transcript level"/>
<dbReference type="Gene3D" id="2.30.29.30">
    <property type="entry name" value="Pleckstrin-homology domain (PH domain)/Phosphotyrosine-binding domain (PTB)"/>
    <property type="match status" value="1"/>
</dbReference>
<evidence type="ECO:0000259" key="10">
    <source>
        <dbReference type="PROSITE" id="PS50238"/>
    </source>
</evidence>
<dbReference type="InterPro" id="IPR008936">
    <property type="entry name" value="Rho_GTPase_activation_prot"/>
</dbReference>
<dbReference type="Gene3D" id="2.30.30.40">
    <property type="entry name" value="SH3 Domains"/>
    <property type="match status" value="1"/>
</dbReference>
<dbReference type="PROSITE" id="PS50238">
    <property type="entry name" value="RHOGAP"/>
    <property type="match status" value="1"/>
</dbReference>
<dbReference type="FunFam" id="1.10.555.10:FF:000006">
    <property type="entry name" value="Rho GTPase activating protein 26"/>
    <property type="match status" value="1"/>
</dbReference>
<dbReference type="InterPro" id="IPR004148">
    <property type="entry name" value="BAR_dom"/>
</dbReference>
<dbReference type="InterPro" id="IPR047225">
    <property type="entry name" value="PH_GRAF"/>
</dbReference>
<dbReference type="GO" id="GO:0005829">
    <property type="term" value="C:cytosol"/>
    <property type="evidence" value="ECO:0007669"/>
    <property type="project" value="UniProtKB-ARBA"/>
</dbReference>
<reference evidence="11" key="1">
    <citation type="submission" date="2013-07" db="EMBL/GenBank/DDBJ databases">
        <authorList>
            <person name="Geib S."/>
        </authorList>
    </citation>
    <scope>NUCLEOTIDE SEQUENCE</scope>
</reference>
<evidence type="ECO:0000256" key="5">
    <source>
        <dbReference type="PROSITE-ProRule" id="PRU00192"/>
    </source>
</evidence>
<evidence type="ECO:0000256" key="6">
    <source>
        <dbReference type="SAM" id="Coils"/>
    </source>
</evidence>
<keyword evidence="4" id="KW-0963">Cytoplasm</keyword>
<evidence type="ECO:0000256" key="3">
    <source>
        <dbReference type="ARBA" id="ARBA00022468"/>
    </source>
</evidence>
<dbReference type="Pfam" id="PF00620">
    <property type="entry name" value="RhoGAP"/>
    <property type="match status" value="1"/>
</dbReference>
<dbReference type="Pfam" id="PF14604">
    <property type="entry name" value="SH3_9"/>
    <property type="match status" value="1"/>
</dbReference>
<feature type="region of interest" description="Disordered" evidence="7">
    <location>
        <begin position="1"/>
        <end position="24"/>
    </location>
</feature>
<dbReference type="PANTHER" id="PTHR12552">
    <property type="entry name" value="OLIGOPHRENIN 1"/>
    <property type="match status" value="1"/>
</dbReference>
<dbReference type="EMBL" id="GAMC01018244">
    <property type="protein sequence ID" value="JAB88311.1"/>
    <property type="molecule type" value="mRNA"/>
</dbReference>
<dbReference type="CDD" id="cd11882">
    <property type="entry name" value="SH3_GRAF-like"/>
    <property type="match status" value="1"/>
</dbReference>
<dbReference type="Gene3D" id="1.20.1270.60">
    <property type="entry name" value="Arfaptin homology (AH) domain/BAR domain"/>
    <property type="match status" value="1"/>
</dbReference>
<comment type="subcellular location">
    <subcellularLocation>
        <location evidence="1">Cytoplasm</location>
    </subcellularLocation>
</comment>